<evidence type="ECO:0000256" key="6">
    <source>
        <dbReference type="SAM" id="MobiDB-lite"/>
    </source>
</evidence>
<evidence type="ECO:0000259" key="7">
    <source>
        <dbReference type="PROSITE" id="PS50076"/>
    </source>
</evidence>
<feature type="compositionally biased region" description="Polar residues" evidence="6">
    <location>
        <begin position="317"/>
        <end position="332"/>
    </location>
</feature>
<feature type="region of interest" description="Disordered" evidence="6">
    <location>
        <begin position="271"/>
        <end position="343"/>
    </location>
</feature>
<dbReference type="GO" id="GO:0005737">
    <property type="term" value="C:cytoplasm"/>
    <property type="evidence" value="ECO:0007669"/>
    <property type="project" value="UniProtKB-SubCell"/>
</dbReference>
<dbReference type="Proteomes" id="UP000018144">
    <property type="component" value="Unassembled WGS sequence"/>
</dbReference>
<dbReference type="SMART" id="SM00271">
    <property type="entry name" value="DnaJ"/>
    <property type="match status" value="1"/>
</dbReference>
<keyword evidence="9" id="KW-1185">Reference proteome</keyword>
<dbReference type="AlphaFoldDB" id="U4L9J4"/>
<dbReference type="PROSITE" id="PS50076">
    <property type="entry name" value="DNAJ_2"/>
    <property type="match status" value="1"/>
</dbReference>
<evidence type="ECO:0000313" key="9">
    <source>
        <dbReference type="Proteomes" id="UP000018144"/>
    </source>
</evidence>
<dbReference type="OrthoDB" id="10250354at2759"/>
<organism evidence="8 9">
    <name type="scientific">Pyronema omphalodes (strain CBS 100304)</name>
    <name type="common">Pyronema confluens</name>
    <dbReference type="NCBI Taxonomy" id="1076935"/>
    <lineage>
        <taxon>Eukaryota</taxon>
        <taxon>Fungi</taxon>
        <taxon>Dikarya</taxon>
        <taxon>Ascomycota</taxon>
        <taxon>Pezizomycotina</taxon>
        <taxon>Pezizomycetes</taxon>
        <taxon>Pezizales</taxon>
        <taxon>Pyronemataceae</taxon>
        <taxon>Pyronema</taxon>
    </lineage>
</organism>
<feature type="region of interest" description="Disordered" evidence="6">
    <location>
        <begin position="103"/>
        <end position="124"/>
    </location>
</feature>
<keyword evidence="4" id="KW-0143">Chaperone</keyword>
<dbReference type="PRINTS" id="PR00625">
    <property type="entry name" value="JDOMAIN"/>
</dbReference>
<dbReference type="InterPro" id="IPR001623">
    <property type="entry name" value="DnaJ_domain"/>
</dbReference>
<protein>
    <submittedName>
        <fullName evidence="8">Similar to Pre-mRNA-splicing factor cwc23 acc. no. Q9P7C6</fullName>
    </submittedName>
</protein>
<evidence type="ECO:0000256" key="3">
    <source>
        <dbReference type="ARBA" id="ARBA00022490"/>
    </source>
</evidence>
<dbReference type="GO" id="GO:0005681">
    <property type="term" value="C:spliceosomal complex"/>
    <property type="evidence" value="ECO:0007669"/>
    <property type="project" value="TreeGrafter"/>
</dbReference>
<reference evidence="8 9" key="1">
    <citation type="journal article" date="2013" name="PLoS Genet.">
        <title>The genome and development-dependent transcriptomes of Pyronema confluens: a window into fungal evolution.</title>
        <authorList>
            <person name="Traeger S."/>
            <person name="Altegoer F."/>
            <person name="Freitag M."/>
            <person name="Gabaldon T."/>
            <person name="Kempken F."/>
            <person name="Kumar A."/>
            <person name="Marcet-Houben M."/>
            <person name="Poggeler S."/>
            <person name="Stajich J.E."/>
            <person name="Nowrousian M."/>
        </authorList>
    </citation>
    <scope>NUCLEOTIDE SEQUENCE [LARGE SCALE GENOMIC DNA]</scope>
    <source>
        <strain evidence="9">CBS 100304</strain>
        <tissue evidence="8">Vegetative mycelium</tissue>
    </source>
</reference>
<evidence type="ECO:0000313" key="8">
    <source>
        <dbReference type="EMBL" id="CCX06854.1"/>
    </source>
</evidence>
<evidence type="ECO:0000256" key="4">
    <source>
        <dbReference type="ARBA" id="ARBA00023186"/>
    </source>
</evidence>
<dbReference type="EMBL" id="HF935319">
    <property type="protein sequence ID" value="CCX06854.1"/>
    <property type="molecule type" value="Genomic_DNA"/>
</dbReference>
<feature type="domain" description="J" evidence="7">
    <location>
        <begin position="17"/>
        <end position="82"/>
    </location>
</feature>
<dbReference type="InterPro" id="IPR052094">
    <property type="entry name" value="Pre-mRNA-splicing_ERAD"/>
</dbReference>
<dbReference type="Pfam" id="PF00226">
    <property type="entry name" value="DnaJ"/>
    <property type="match status" value="1"/>
</dbReference>
<dbReference type="STRING" id="1076935.U4L9J4"/>
<proteinExistence type="predicted"/>
<dbReference type="PANTHER" id="PTHR44313:SF1">
    <property type="entry name" value="DNAJ HOMOLOG SUBFAMILY C MEMBER 17"/>
    <property type="match status" value="1"/>
</dbReference>
<keyword evidence="5" id="KW-0539">Nucleus</keyword>
<keyword evidence="3" id="KW-0963">Cytoplasm</keyword>
<evidence type="ECO:0000256" key="5">
    <source>
        <dbReference type="ARBA" id="ARBA00023242"/>
    </source>
</evidence>
<dbReference type="eggNOG" id="KOG0691">
    <property type="taxonomic scope" value="Eukaryota"/>
</dbReference>
<dbReference type="InterPro" id="IPR036869">
    <property type="entry name" value="J_dom_sf"/>
</dbReference>
<feature type="compositionally biased region" description="Basic and acidic residues" evidence="6">
    <location>
        <begin position="106"/>
        <end position="119"/>
    </location>
</feature>
<dbReference type="Gene3D" id="3.30.70.330">
    <property type="match status" value="1"/>
</dbReference>
<dbReference type="Gene3D" id="1.10.287.110">
    <property type="entry name" value="DnaJ domain"/>
    <property type="match status" value="1"/>
</dbReference>
<evidence type="ECO:0000256" key="1">
    <source>
        <dbReference type="ARBA" id="ARBA00004123"/>
    </source>
</evidence>
<dbReference type="OMA" id="HFLQIAY"/>
<evidence type="ECO:0000256" key="2">
    <source>
        <dbReference type="ARBA" id="ARBA00004496"/>
    </source>
</evidence>
<gene>
    <name evidence="8" type="ORF">PCON_06441</name>
</gene>
<dbReference type="InterPro" id="IPR012677">
    <property type="entry name" value="Nucleotide-bd_a/b_plait_sf"/>
</dbReference>
<dbReference type="CDD" id="cd06257">
    <property type="entry name" value="DnaJ"/>
    <property type="match status" value="1"/>
</dbReference>
<dbReference type="GO" id="GO:0000390">
    <property type="term" value="P:spliceosomal complex disassembly"/>
    <property type="evidence" value="ECO:0007669"/>
    <property type="project" value="TreeGrafter"/>
</dbReference>
<sequence>MPPKESDAMSYATSETDFYELLGVSNDVVSDNSLRKAFRKESLKWHPDKNPSPEATDKFHLLTIAYEVISDPATRAAYDNARAARLAKKRRSEAFDMHRRQMQQDLEGRENSAKRQKTEQEEEELKFQEQLAKLQKEGAEMRRRAEEAVREAAKEEELMAERGREKVKEKKQESQFTEMDRTVTVRWKKSSAEGKTLDENSLRKMFTKYGRVQDCVSIPTGKDKKFQSGLLIFESIVGAHAAVHTFTDGKDDLAKIFKSVNWAGGKEPDLGEGFIAAESSTPPLSHPQETPPLPKKPAAWTPGVSTSKDGAKKTAPSFGSFSSVKTNTQFSKSAAAEGSDYESLTLMRMREAEKRRLEVEMRKKESEAQDQNE</sequence>
<dbReference type="SUPFAM" id="SSF46565">
    <property type="entry name" value="Chaperone J-domain"/>
    <property type="match status" value="1"/>
</dbReference>
<accession>U4L9J4</accession>
<comment type="subcellular location">
    <subcellularLocation>
        <location evidence="2">Cytoplasm</location>
    </subcellularLocation>
    <subcellularLocation>
        <location evidence="1">Nucleus</location>
    </subcellularLocation>
</comment>
<dbReference type="PANTHER" id="PTHR44313">
    <property type="entry name" value="DNAJ HOMOLOG SUBFAMILY C MEMBER 17"/>
    <property type="match status" value="1"/>
</dbReference>
<name>U4L9J4_PYROM</name>